<accession>A0AC59YIF4</accession>
<organism evidence="1 2">
    <name type="scientific">Rangifer tarandus platyrhynchus</name>
    <name type="common">Svalbard reindeer</name>
    <dbReference type="NCBI Taxonomy" id="3082113"/>
    <lineage>
        <taxon>Eukaryota</taxon>
        <taxon>Metazoa</taxon>
        <taxon>Chordata</taxon>
        <taxon>Craniata</taxon>
        <taxon>Vertebrata</taxon>
        <taxon>Euteleostomi</taxon>
        <taxon>Mammalia</taxon>
        <taxon>Eutheria</taxon>
        <taxon>Laurasiatheria</taxon>
        <taxon>Artiodactyla</taxon>
        <taxon>Ruminantia</taxon>
        <taxon>Pecora</taxon>
        <taxon>Cervidae</taxon>
        <taxon>Odocoileinae</taxon>
        <taxon>Rangifer</taxon>
    </lineage>
</organism>
<evidence type="ECO:0000313" key="2">
    <source>
        <dbReference type="Proteomes" id="UP001162501"/>
    </source>
</evidence>
<evidence type="ECO:0000313" key="1">
    <source>
        <dbReference type="EMBL" id="CAM9707695.1"/>
    </source>
</evidence>
<reference evidence="1" key="2">
    <citation type="submission" date="2025-03" db="EMBL/GenBank/DDBJ databases">
        <authorList>
            <consortium name="ELIXIR-Norway"/>
            <consortium name="Elixir Norway"/>
        </authorList>
    </citation>
    <scope>NUCLEOTIDE SEQUENCE</scope>
</reference>
<name>A0AC59YIF4_RANTA</name>
<dbReference type="Proteomes" id="UP001162501">
    <property type="component" value="Chromosome 15"/>
</dbReference>
<reference evidence="1" key="1">
    <citation type="submission" date="2023-05" db="EMBL/GenBank/DDBJ databases">
        <authorList>
            <consortium name="ELIXIR-Norway"/>
        </authorList>
    </citation>
    <scope>NUCLEOTIDE SEQUENCE</scope>
</reference>
<proteinExistence type="predicted"/>
<dbReference type="EMBL" id="OX596099">
    <property type="protein sequence ID" value="CAM9707695.1"/>
    <property type="molecule type" value="Genomic_DNA"/>
</dbReference>
<sequence>MVPRGAVPKIALDGGLQLSVPSALLGSPVAVAVSCPLSTCLERPSSAACACASVASACSPGPSPRVLPGWRSSSRPLPAGLVTVAGPSLPCLGGGQLSHTHPWQQMHGACPGVVDTPPADPWIEFSYCGDPVFVHDCGADELGELGAVSQTGPPLRAGLGPGCLRQRALAAGQIPGAAGQLPDLPLRAPLGQPQAPNRLSLSVGSPLPPWGLGTIMGFIPRILRRLFKPQTALLSAMQQCPGLCLQP</sequence>
<protein>
    <submittedName>
        <fullName evidence="1">Uncharacterized protein</fullName>
    </submittedName>
</protein>
<gene>
    <name evidence="1" type="ORF">MRATA1EN22A_LOCUS6330</name>
</gene>